<dbReference type="GeneID" id="59324916"/>
<name>A0A7G3ZE61_9SACH</name>
<dbReference type="AlphaFoldDB" id="A0A7G3ZE61"/>
<accession>A0A7G3ZE61</accession>
<feature type="region of interest" description="Disordered" evidence="1">
    <location>
        <begin position="67"/>
        <end position="128"/>
    </location>
</feature>
<dbReference type="EMBL" id="CP059247">
    <property type="protein sequence ID" value="QLL31797.1"/>
    <property type="molecule type" value="Genomic_DNA"/>
</dbReference>
<proteinExistence type="predicted"/>
<sequence>MGHRLLLNGVSKGRWRPTRAQHLDDQPKSTAVCPLARRQDSLFLRFPAKMDPDHAILRVWQGSVFRHSRNPADQQPGRRSEGAARRLARDPLGQTQGNKRLAQKQACQHPEAETGHQLPFARRSPRTDRLLRRRAREAHLLPQAERCRHSRRHIQANCLQVRANRTHGRVSLQRAVAPYLKMLRTYLLPARLDCNYCPLATSPSIELKPKQESRPPEKSLFMPGLKFQLISVQSNKAILKNFSMTRMPTNRTGNNDWHWRES</sequence>
<reference evidence="2 3" key="1">
    <citation type="submission" date="2020-06" db="EMBL/GenBank/DDBJ databases">
        <title>The yeast mating-type switching endonuclease HO is a domesticated member of an unorthodox homing genetic element family.</title>
        <authorList>
            <person name="Coughlan A.Y."/>
            <person name="Lombardi L."/>
            <person name="Braun-Galleani S."/>
            <person name="Martos A.R."/>
            <person name="Galeote V."/>
            <person name="Bigey F."/>
            <person name="Dequin S."/>
            <person name="Byrne K.P."/>
            <person name="Wolfe K.H."/>
        </authorList>
    </citation>
    <scope>NUCLEOTIDE SEQUENCE [LARGE SCALE GENOMIC DNA]</scope>
    <source>
        <strain evidence="2 3">CBS764</strain>
    </source>
</reference>
<evidence type="ECO:0000256" key="1">
    <source>
        <dbReference type="SAM" id="MobiDB-lite"/>
    </source>
</evidence>
<feature type="compositionally biased region" description="Basic and acidic residues" evidence="1">
    <location>
        <begin position="76"/>
        <end position="89"/>
    </location>
</feature>
<protein>
    <submittedName>
        <fullName evidence="2">Uncharacterized protein</fullName>
    </submittedName>
</protein>
<dbReference type="Proteomes" id="UP000515788">
    <property type="component" value="Chromosome 2"/>
</dbReference>
<evidence type="ECO:0000313" key="2">
    <source>
        <dbReference type="EMBL" id="QLL31797.1"/>
    </source>
</evidence>
<evidence type="ECO:0000313" key="3">
    <source>
        <dbReference type="Proteomes" id="UP000515788"/>
    </source>
</evidence>
<organism evidence="2 3">
    <name type="scientific">Torulaspora globosa</name>
    <dbReference type="NCBI Taxonomy" id="48254"/>
    <lineage>
        <taxon>Eukaryota</taxon>
        <taxon>Fungi</taxon>
        <taxon>Dikarya</taxon>
        <taxon>Ascomycota</taxon>
        <taxon>Saccharomycotina</taxon>
        <taxon>Saccharomycetes</taxon>
        <taxon>Saccharomycetales</taxon>
        <taxon>Saccharomycetaceae</taxon>
        <taxon>Torulaspora</taxon>
    </lineage>
</organism>
<dbReference type="RefSeq" id="XP_037138472.1">
    <property type="nucleotide sequence ID" value="XM_037282577.1"/>
</dbReference>
<gene>
    <name evidence="2" type="ORF">HG536_0B06650</name>
</gene>
<keyword evidence="3" id="KW-1185">Reference proteome</keyword>
<dbReference type="KEGG" id="tgb:HG536_0B06650"/>
<feature type="region of interest" description="Disordered" evidence="1">
    <location>
        <begin position="1"/>
        <end position="28"/>
    </location>
</feature>